<evidence type="ECO:0000313" key="3">
    <source>
        <dbReference type="Proteomes" id="UP000799772"/>
    </source>
</evidence>
<feature type="region of interest" description="Disordered" evidence="1">
    <location>
        <begin position="1"/>
        <end position="29"/>
    </location>
</feature>
<evidence type="ECO:0000313" key="2">
    <source>
        <dbReference type="EMBL" id="KAF2094417.1"/>
    </source>
</evidence>
<feature type="region of interest" description="Disordered" evidence="1">
    <location>
        <begin position="330"/>
        <end position="349"/>
    </location>
</feature>
<dbReference type="Proteomes" id="UP000799772">
    <property type="component" value="Unassembled WGS sequence"/>
</dbReference>
<dbReference type="EMBL" id="ML978134">
    <property type="protein sequence ID" value="KAF2094417.1"/>
    <property type="molecule type" value="Genomic_DNA"/>
</dbReference>
<evidence type="ECO:0000256" key="1">
    <source>
        <dbReference type="SAM" id="MobiDB-lite"/>
    </source>
</evidence>
<feature type="compositionally biased region" description="Polar residues" evidence="1">
    <location>
        <begin position="235"/>
        <end position="247"/>
    </location>
</feature>
<reference evidence="2" key="1">
    <citation type="journal article" date="2020" name="Stud. Mycol.">
        <title>101 Dothideomycetes genomes: a test case for predicting lifestyles and emergence of pathogens.</title>
        <authorList>
            <person name="Haridas S."/>
            <person name="Albert R."/>
            <person name="Binder M."/>
            <person name="Bloem J."/>
            <person name="Labutti K."/>
            <person name="Salamov A."/>
            <person name="Andreopoulos B."/>
            <person name="Baker S."/>
            <person name="Barry K."/>
            <person name="Bills G."/>
            <person name="Bluhm B."/>
            <person name="Cannon C."/>
            <person name="Castanera R."/>
            <person name="Culley D."/>
            <person name="Daum C."/>
            <person name="Ezra D."/>
            <person name="Gonzalez J."/>
            <person name="Henrissat B."/>
            <person name="Kuo A."/>
            <person name="Liang C."/>
            <person name="Lipzen A."/>
            <person name="Lutzoni F."/>
            <person name="Magnuson J."/>
            <person name="Mondo S."/>
            <person name="Nolan M."/>
            <person name="Ohm R."/>
            <person name="Pangilinan J."/>
            <person name="Park H.-J."/>
            <person name="Ramirez L."/>
            <person name="Alfaro M."/>
            <person name="Sun H."/>
            <person name="Tritt A."/>
            <person name="Yoshinaga Y."/>
            <person name="Zwiers L.-H."/>
            <person name="Turgeon B."/>
            <person name="Goodwin S."/>
            <person name="Spatafora J."/>
            <person name="Crous P."/>
            <person name="Grigoriev I."/>
        </authorList>
    </citation>
    <scope>NUCLEOTIDE SEQUENCE</scope>
    <source>
        <strain evidence="2">CBS 133067</strain>
    </source>
</reference>
<proteinExistence type="predicted"/>
<gene>
    <name evidence="2" type="ORF">NA57DRAFT_80226</name>
</gene>
<comment type="caution">
    <text evidence="2">The sequence shown here is derived from an EMBL/GenBank/DDBJ whole genome shotgun (WGS) entry which is preliminary data.</text>
</comment>
<accession>A0A9P4I774</accession>
<organism evidence="2 3">
    <name type="scientific">Rhizodiscina lignyota</name>
    <dbReference type="NCBI Taxonomy" id="1504668"/>
    <lineage>
        <taxon>Eukaryota</taxon>
        <taxon>Fungi</taxon>
        <taxon>Dikarya</taxon>
        <taxon>Ascomycota</taxon>
        <taxon>Pezizomycotina</taxon>
        <taxon>Dothideomycetes</taxon>
        <taxon>Pleosporomycetidae</taxon>
        <taxon>Aulographales</taxon>
        <taxon>Rhizodiscinaceae</taxon>
        <taxon>Rhizodiscina</taxon>
    </lineage>
</organism>
<sequence>MLEADDNSDARNKCSSSPPSLKVASGHASATAGVPIPDSGYSSMTSSLESPTEGTVEVARFSFWKRKVTIQSLKSPASQIVRQRYSNIVQFLAKPLLHIITTTDPTSGSYDFGIKLMLVGKGDSAKPGIVIFCSQRSLKRIEKFVQQAHIKAACDKAGPSSRESGLDIVVVTTTMRKLGYTELRSSASNSQGDIISDLTLPTLNLRVPTVPTLDLRAPTIPSSIRESATRLGPQTLRQNGLGSSLPSFSEEINIPRRTLSYPSRDISNRLHGADTRGTPVMSRIEFSGIPVMFGYPSFGKRATVGGIVTITKKGKDIPCAITVGHFIHDSDPTRLTTQSESSKRSRTSGIDLGIGETSNLYTCQEDGKPELIGHLLSWSGVKSPLTGTNSTSDWALFEIHDGALESSTCLPRSPGLVDSCGFKAPEAVPEDLMTFRQVVVFGGTSGIQRGKISDMYSYIRVGVTPSLVKAFTFFAESSPGLVQGDCGSWVVDVNSREVLGHVVAADGFGDVFVLPMMDVFEDIAHIIQTDRIRIDSETEIATIDDDMSLLSLRQSTGLLNLHEDLPLPGPNEIVSDIDITELRDIELRDTELSQYAGSITSSSDFIKGEEISKSMLPLGRKTKRKVIDVPVPVEYRNRFQDFRDLVTKDLTTHITRNPKTDRFGLVSIRLMMLQDGDKAAVPYAVVFCEKEERKDVRKCLRRRHIMELLQPHDKVDLGVFVSVFSPQLL</sequence>
<name>A0A9P4I774_9PEZI</name>
<dbReference type="OrthoDB" id="409136at2759"/>
<keyword evidence="3" id="KW-1185">Reference proteome</keyword>
<dbReference type="AlphaFoldDB" id="A0A9P4I774"/>
<feature type="region of interest" description="Disordered" evidence="1">
    <location>
        <begin position="224"/>
        <end position="248"/>
    </location>
</feature>
<protein>
    <submittedName>
        <fullName evidence="2">Uncharacterized protein</fullName>
    </submittedName>
</protein>